<sequence>MTTFTKQKLCLNQSNIDLEPPKCDNNTADGAELNRGQNHDIVNLHNNRKKYNTVATDGAVSSLDNDRIDGAVQNPSYNNLYYPNSNKRKQNTRDEKSQQTASLTMKNEVKPELHILGGQQFAGLASQLIHSRANSNYEKYRISSTIKSQASSEEILKSSCELTDSSDNYIIVCVGENDTNPNKIVIELVSLLKNMQKTNVVVFNVLHNKYLNTNMINNSIQLICKNFKNCSFVKVDSYNSNKYYYFMELCRKINYVIDSKFYSRVFLTGRNKFVNNNDKTEYKTVPRRGTIPYYFKPISRTTNQYDNNAITQQFFRSN</sequence>
<dbReference type="Proteomes" id="UP000814243">
    <property type="component" value="Unassembled WGS sequence"/>
</dbReference>
<comment type="caution">
    <text evidence="2">The sequence shown here is derived from an EMBL/GenBank/DDBJ whole genome shotgun (WGS) entry which is preliminary data.</text>
</comment>
<reference evidence="2" key="1">
    <citation type="journal article" date="2021" name="G3 (Bethesda)">
        <title>Genome and transcriptome analysis of the beet armyworm Spodoptera exigua reveals targets for pest control. .</title>
        <authorList>
            <person name="Simon S."/>
            <person name="Breeschoten T."/>
            <person name="Jansen H.J."/>
            <person name="Dirks R.P."/>
            <person name="Schranz M.E."/>
            <person name="Ros V.I.D."/>
        </authorList>
    </citation>
    <scope>NUCLEOTIDE SEQUENCE</scope>
    <source>
        <strain evidence="2">TB_SE_WUR_2020</strain>
    </source>
</reference>
<proteinExistence type="predicted"/>
<evidence type="ECO:0000256" key="1">
    <source>
        <dbReference type="SAM" id="MobiDB-lite"/>
    </source>
</evidence>
<feature type="compositionally biased region" description="Low complexity" evidence="1">
    <location>
        <begin position="74"/>
        <end position="85"/>
    </location>
</feature>
<name>A0A922M3B6_SPOEX</name>
<accession>A0A922M3B6</accession>
<evidence type="ECO:0000313" key="3">
    <source>
        <dbReference type="Proteomes" id="UP000814243"/>
    </source>
</evidence>
<dbReference type="AlphaFoldDB" id="A0A922M3B6"/>
<organism evidence="2 3">
    <name type="scientific">Spodoptera exigua</name>
    <name type="common">Beet armyworm</name>
    <name type="synonym">Noctua fulgens</name>
    <dbReference type="NCBI Taxonomy" id="7107"/>
    <lineage>
        <taxon>Eukaryota</taxon>
        <taxon>Metazoa</taxon>
        <taxon>Ecdysozoa</taxon>
        <taxon>Arthropoda</taxon>
        <taxon>Hexapoda</taxon>
        <taxon>Insecta</taxon>
        <taxon>Pterygota</taxon>
        <taxon>Neoptera</taxon>
        <taxon>Endopterygota</taxon>
        <taxon>Lepidoptera</taxon>
        <taxon>Glossata</taxon>
        <taxon>Ditrysia</taxon>
        <taxon>Noctuoidea</taxon>
        <taxon>Noctuidae</taxon>
        <taxon>Amphipyrinae</taxon>
        <taxon>Spodoptera</taxon>
    </lineage>
</organism>
<evidence type="ECO:0000313" key="2">
    <source>
        <dbReference type="EMBL" id="KAH9629228.1"/>
    </source>
</evidence>
<gene>
    <name evidence="2" type="ORF">HF086_008310</name>
</gene>
<feature type="region of interest" description="Disordered" evidence="1">
    <location>
        <begin position="74"/>
        <end position="98"/>
    </location>
</feature>
<protein>
    <submittedName>
        <fullName evidence="2">Uncharacterized protein</fullName>
    </submittedName>
</protein>
<dbReference type="EMBL" id="JACEFF010000871">
    <property type="protein sequence ID" value="KAH9629228.1"/>
    <property type="molecule type" value="Genomic_DNA"/>
</dbReference>